<dbReference type="AlphaFoldDB" id="A0A2D4GU74"/>
<evidence type="ECO:0000256" key="3">
    <source>
        <dbReference type="ARBA" id="ARBA00022670"/>
    </source>
</evidence>
<name>A0A2D4GU74_MICCO</name>
<evidence type="ECO:0000256" key="5">
    <source>
        <dbReference type="ARBA" id="ARBA00022801"/>
    </source>
</evidence>
<sequence>MDTFDPPPISPWDDQTFAVRVFRQTILDVFPDVASVVPGICVGNTDSRHYSSLTKAIYRFSSVVFNADDLPRFHGLNERISVEDYAKQVEFFFQLIQNCDLNQPTEPHTNLHEL</sequence>
<protein>
    <recommendedName>
        <fullName evidence="2">N-acyl-aliphatic-L-amino acid amidohydrolase</fullName>
        <ecNumber evidence="2">3.5.1.14</ecNumber>
    </recommendedName>
</protein>
<dbReference type="GO" id="GO:0004046">
    <property type="term" value="F:aminoacylase activity"/>
    <property type="evidence" value="ECO:0007669"/>
    <property type="project" value="UniProtKB-EC"/>
</dbReference>
<keyword evidence="6" id="KW-0862">Zinc</keyword>
<dbReference type="GO" id="GO:0008233">
    <property type="term" value="F:peptidase activity"/>
    <property type="evidence" value="ECO:0007669"/>
    <property type="project" value="UniProtKB-KW"/>
</dbReference>
<reference evidence="7" key="1">
    <citation type="submission" date="2017-07" db="EMBL/GenBank/DDBJ databases">
        <authorList>
            <person name="Mikheyev A."/>
            <person name="Grau M."/>
        </authorList>
    </citation>
    <scope>NUCLEOTIDE SEQUENCE</scope>
    <source>
        <tissue evidence="7">Venom_gland</tissue>
    </source>
</reference>
<keyword evidence="3" id="KW-0645">Protease</keyword>
<dbReference type="GO" id="GO:0006508">
    <property type="term" value="P:proteolysis"/>
    <property type="evidence" value="ECO:0007669"/>
    <property type="project" value="UniProtKB-KW"/>
</dbReference>
<organism evidence="7">
    <name type="scientific">Micrurus corallinus</name>
    <name type="common">Brazilian coral snake</name>
    <dbReference type="NCBI Taxonomy" id="54390"/>
    <lineage>
        <taxon>Eukaryota</taxon>
        <taxon>Metazoa</taxon>
        <taxon>Chordata</taxon>
        <taxon>Craniata</taxon>
        <taxon>Vertebrata</taxon>
        <taxon>Euteleostomi</taxon>
        <taxon>Lepidosauria</taxon>
        <taxon>Squamata</taxon>
        <taxon>Bifurcata</taxon>
        <taxon>Unidentata</taxon>
        <taxon>Episquamata</taxon>
        <taxon>Toxicofera</taxon>
        <taxon>Serpentes</taxon>
        <taxon>Colubroidea</taxon>
        <taxon>Elapidae</taxon>
        <taxon>Elapinae</taxon>
        <taxon>Micrurus</taxon>
    </lineage>
</organism>
<evidence type="ECO:0000256" key="6">
    <source>
        <dbReference type="ARBA" id="ARBA00022833"/>
    </source>
</evidence>
<accession>A0A2D4GU74</accession>
<comment type="similarity">
    <text evidence="1">Belongs to the peptidase M20A family.</text>
</comment>
<keyword evidence="4" id="KW-0479">Metal-binding</keyword>
<evidence type="ECO:0000313" key="7">
    <source>
        <dbReference type="EMBL" id="LAA63265.1"/>
    </source>
</evidence>
<evidence type="ECO:0000256" key="4">
    <source>
        <dbReference type="ARBA" id="ARBA00022723"/>
    </source>
</evidence>
<evidence type="ECO:0000256" key="2">
    <source>
        <dbReference type="ARBA" id="ARBA00011913"/>
    </source>
</evidence>
<dbReference type="PANTHER" id="PTHR45962">
    <property type="entry name" value="N-FATTY-ACYL-AMINO ACID SYNTHASE/HYDROLASE PM20D1"/>
    <property type="match status" value="1"/>
</dbReference>
<dbReference type="EC" id="3.5.1.14" evidence="2"/>
<dbReference type="GO" id="GO:0006520">
    <property type="term" value="P:amino acid metabolic process"/>
    <property type="evidence" value="ECO:0007669"/>
    <property type="project" value="TreeGrafter"/>
</dbReference>
<dbReference type="FunFam" id="1.10.150.900:FF:000003">
    <property type="entry name" value="N-fatty-acyl-amino acid synthase/hydrolase PM20D1"/>
    <property type="match status" value="1"/>
</dbReference>
<dbReference type="Gene3D" id="1.10.150.900">
    <property type="match status" value="1"/>
</dbReference>
<keyword evidence="5" id="KW-0378">Hydrolase</keyword>
<evidence type="ECO:0000256" key="1">
    <source>
        <dbReference type="ARBA" id="ARBA00006247"/>
    </source>
</evidence>
<dbReference type="InterPro" id="IPR047177">
    <property type="entry name" value="Pept_M20A"/>
</dbReference>
<dbReference type="GO" id="GO:0043604">
    <property type="term" value="P:amide biosynthetic process"/>
    <property type="evidence" value="ECO:0007669"/>
    <property type="project" value="TreeGrafter"/>
</dbReference>
<dbReference type="EMBL" id="IACJ01157053">
    <property type="protein sequence ID" value="LAA63265.1"/>
    <property type="molecule type" value="Transcribed_RNA"/>
</dbReference>
<reference evidence="7" key="2">
    <citation type="submission" date="2017-11" db="EMBL/GenBank/DDBJ databases">
        <title>Coralsnake Venomics: Analyses of Venom Gland Transcriptomes and Proteomes of Six Brazilian Taxa.</title>
        <authorList>
            <person name="Aird S.D."/>
            <person name="Jorge da Silva N."/>
            <person name="Qiu L."/>
            <person name="Villar-Briones A."/>
            <person name="Aparecida-Saddi V."/>
            <person name="Campos-Telles M.P."/>
            <person name="Grau M."/>
            <person name="Mikheyev A.S."/>
        </authorList>
    </citation>
    <scope>NUCLEOTIDE SEQUENCE</scope>
    <source>
        <tissue evidence="7">Venom_gland</tissue>
    </source>
</reference>
<proteinExistence type="inferred from homology"/>
<dbReference type="GO" id="GO:0046872">
    <property type="term" value="F:metal ion binding"/>
    <property type="evidence" value="ECO:0007669"/>
    <property type="project" value="UniProtKB-KW"/>
</dbReference>
<dbReference type="GO" id="GO:0043605">
    <property type="term" value="P:amide catabolic process"/>
    <property type="evidence" value="ECO:0007669"/>
    <property type="project" value="TreeGrafter"/>
</dbReference>
<dbReference type="PANTHER" id="PTHR45962:SF1">
    <property type="entry name" value="N-FATTY-ACYL-AMINO ACID SYNTHASE_HYDROLASE PM20D1"/>
    <property type="match status" value="1"/>
</dbReference>
<dbReference type="SUPFAM" id="SSF53187">
    <property type="entry name" value="Zn-dependent exopeptidases"/>
    <property type="match status" value="1"/>
</dbReference>